<dbReference type="GO" id="GO:0005886">
    <property type="term" value="C:plasma membrane"/>
    <property type="evidence" value="ECO:0007669"/>
    <property type="project" value="UniProtKB-SubCell"/>
</dbReference>
<name>A0A1V4T5T4_9GAMM</name>
<keyword evidence="4" id="KW-1003">Cell membrane</keyword>
<evidence type="ECO:0000256" key="3">
    <source>
        <dbReference type="ARBA" id="ARBA00016337"/>
    </source>
</evidence>
<comment type="cofactor">
    <cofactor evidence="19">
        <name>Mg(2+)</name>
        <dbReference type="ChEBI" id="CHEBI:18420"/>
    </cofactor>
    <cofactor evidence="19">
        <name>Mn(2+)</name>
        <dbReference type="ChEBI" id="CHEBI:29035"/>
    </cofactor>
    <text evidence="19">Magnesium. Can also use manganese.</text>
</comment>
<keyword evidence="14" id="KW-0449">Lipoprotein</keyword>
<evidence type="ECO:0000313" key="20">
    <source>
        <dbReference type="EMBL" id="OPX55962.1"/>
    </source>
</evidence>
<keyword evidence="6 18" id="KW-0285">Flavoprotein</keyword>
<evidence type="ECO:0000313" key="21">
    <source>
        <dbReference type="Proteomes" id="UP000191418"/>
    </source>
</evidence>
<evidence type="ECO:0000256" key="14">
    <source>
        <dbReference type="ARBA" id="ARBA00023288"/>
    </source>
</evidence>
<keyword evidence="21" id="KW-1185">Reference proteome</keyword>
<evidence type="ECO:0000256" key="15">
    <source>
        <dbReference type="ARBA" id="ARBA00031306"/>
    </source>
</evidence>
<feature type="binding site" evidence="19">
    <location>
        <position position="291"/>
    </location>
    <ligand>
        <name>Mg(2+)</name>
        <dbReference type="ChEBI" id="CHEBI:18420"/>
    </ligand>
</feature>
<keyword evidence="5" id="KW-0997">Cell inner membrane</keyword>
<dbReference type="GO" id="GO:0016740">
    <property type="term" value="F:transferase activity"/>
    <property type="evidence" value="ECO:0007669"/>
    <property type="project" value="UniProtKB-UniRule"/>
</dbReference>
<proteinExistence type="inferred from homology"/>
<dbReference type="EC" id="2.7.1.180" evidence="2 18"/>
<dbReference type="Proteomes" id="UP000191418">
    <property type="component" value="Unassembled WGS sequence"/>
</dbReference>
<feature type="binding site" evidence="19">
    <location>
        <position position="295"/>
    </location>
    <ligand>
        <name>Mg(2+)</name>
        <dbReference type="ChEBI" id="CHEBI:18420"/>
    </ligand>
</feature>
<dbReference type="SUPFAM" id="SSF143631">
    <property type="entry name" value="ApbE-like"/>
    <property type="match status" value="1"/>
</dbReference>
<dbReference type="PIRSF" id="PIRSF006268">
    <property type="entry name" value="ApbE"/>
    <property type="match status" value="1"/>
</dbReference>
<accession>A0A1V4T5T4</accession>
<dbReference type="InterPro" id="IPR024932">
    <property type="entry name" value="ApbE"/>
</dbReference>
<feature type="binding site" evidence="19">
    <location>
        <position position="177"/>
    </location>
    <ligand>
        <name>Mg(2+)</name>
        <dbReference type="ChEBI" id="CHEBI:18420"/>
    </ligand>
</feature>
<keyword evidence="9" id="KW-0732">Signal</keyword>
<protein>
    <recommendedName>
        <fullName evidence="3 18">FAD:protein FMN transferase</fullName>
        <ecNumber evidence="2 18">2.7.1.180</ecNumber>
    </recommendedName>
    <alternativeName>
        <fullName evidence="15 18">Flavin transferase</fullName>
    </alternativeName>
</protein>
<evidence type="ECO:0000256" key="8">
    <source>
        <dbReference type="ARBA" id="ARBA00022723"/>
    </source>
</evidence>
<organism evidence="20 21">
    <name type="scientific">Oceanospirillum multiglobuliferum</name>
    <dbReference type="NCBI Taxonomy" id="64969"/>
    <lineage>
        <taxon>Bacteria</taxon>
        <taxon>Pseudomonadati</taxon>
        <taxon>Pseudomonadota</taxon>
        <taxon>Gammaproteobacteria</taxon>
        <taxon>Oceanospirillales</taxon>
        <taxon>Oceanospirillaceae</taxon>
        <taxon>Oceanospirillum</taxon>
    </lineage>
</organism>
<evidence type="ECO:0000256" key="12">
    <source>
        <dbReference type="ARBA" id="ARBA00023136"/>
    </source>
</evidence>
<evidence type="ECO:0000256" key="5">
    <source>
        <dbReference type="ARBA" id="ARBA00022519"/>
    </source>
</evidence>
<dbReference type="GO" id="GO:0046872">
    <property type="term" value="F:metal ion binding"/>
    <property type="evidence" value="ECO:0007669"/>
    <property type="project" value="UniProtKB-UniRule"/>
</dbReference>
<keyword evidence="10 18" id="KW-0274">FAD</keyword>
<comment type="caution">
    <text evidence="20">The sequence shown here is derived from an EMBL/GenBank/DDBJ whole genome shotgun (WGS) entry which is preliminary data.</text>
</comment>
<evidence type="ECO:0000256" key="7">
    <source>
        <dbReference type="ARBA" id="ARBA00022679"/>
    </source>
</evidence>
<evidence type="ECO:0000256" key="2">
    <source>
        <dbReference type="ARBA" id="ARBA00011955"/>
    </source>
</evidence>
<comment type="catalytic activity">
    <reaction evidence="16 18">
        <text>L-threonyl-[protein] + FAD = FMN-L-threonyl-[protein] + AMP + H(+)</text>
        <dbReference type="Rhea" id="RHEA:36847"/>
        <dbReference type="Rhea" id="RHEA-COMP:11060"/>
        <dbReference type="Rhea" id="RHEA-COMP:11061"/>
        <dbReference type="ChEBI" id="CHEBI:15378"/>
        <dbReference type="ChEBI" id="CHEBI:30013"/>
        <dbReference type="ChEBI" id="CHEBI:57692"/>
        <dbReference type="ChEBI" id="CHEBI:74257"/>
        <dbReference type="ChEBI" id="CHEBI:456215"/>
        <dbReference type="EC" id="2.7.1.180"/>
    </reaction>
</comment>
<comment type="subcellular location">
    <subcellularLocation>
        <location evidence="17">Cell inner membrane</location>
        <topology evidence="17">Lipid-anchor</topology>
        <orientation evidence="17">Periplasmic side</orientation>
    </subcellularLocation>
</comment>
<evidence type="ECO:0000256" key="13">
    <source>
        <dbReference type="ARBA" id="ARBA00023139"/>
    </source>
</evidence>
<dbReference type="Pfam" id="PF02424">
    <property type="entry name" value="ApbE"/>
    <property type="match status" value="1"/>
</dbReference>
<dbReference type="Gene3D" id="3.10.520.10">
    <property type="entry name" value="ApbE-like domains"/>
    <property type="match status" value="1"/>
</dbReference>
<evidence type="ECO:0000256" key="10">
    <source>
        <dbReference type="ARBA" id="ARBA00022827"/>
    </source>
</evidence>
<keyword evidence="12" id="KW-0472">Membrane</keyword>
<dbReference type="STRING" id="64969.SAMN02745127_01069"/>
<evidence type="ECO:0000256" key="1">
    <source>
        <dbReference type="ARBA" id="ARBA00008282"/>
    </source>
</evidence>
<comment type="similarity">
    <text evidence="1 18">Belongs to the ApbE family.</text>
</comment>
<sequence>MGGLALIGLALLAGCKPAPVQQQFTGSIMGTSYHVSVIMPSDDSAERDKIAQGIHQTLVDIDLKMSTYKPESELSRFNRAQPDEWFAVSDKTAQVVREALSISQLSGGAFDVTVGPLVNLWGFGPDHRPSRTPSEAMLAEAFQRVGYQAVQARLADPLQTPETALLKSKAVYIDLSAIAKGYAVDQVADYLTAQQLNQFMVEVGGEIRVKGLKPDGKPWRIAIEKPISDGQVVQSVIGVTDISIATSGSYRNYFEFEGQRYSHTIDPKTGRPITHKLASVTVLHPNSSTADALATTLMVLGPEAGFNFAQQHQLAVYMLVKSDRGFDELQTSEFKALVR</sequence>
<reference evidence="20 21" key="1">
    <citation type="submission" date="2017-01" db="EMBL/GenBank/DDBJ databases">
        <title>Genome Sequencing of a Marine Spirillum, Oceanospirillum multiglobuliferum ATCC 33336, from Japan.</title>
        <authorList>
            <person name="Carney J.G."/>
            <person name="Trachtenberg A.M."/>
            <person name="Rheaume B.A."/>
            <person name="Linnane J.D."/>
            <person name="Pitts N.L."/>
            <person name="Mykles D.L."/>
            <person name="Maclea K.S."/>
        </authorList>
    </citation>
    <scope>NUCLEOTIDE SEQUENCE [LARGE SCALE GENOMIC DNA]</scope>
    <source>
        <strain evidence="20 21">ATCC 33336</strain>
    </source>
</reference>
<dbReference type="FunFam" id="3.10.520.10:FF:000001">
    <property type="entry name" value="FAD:protein FMN transferase"/>
    <property type="match status" value="1"/>
</dbReference>
<evidence type="ECO:0000256" key="11">
    <source>
        <dbReference type="ARBA" id="ARBA00022842"/>
    </source>
</evidence>
<keyword evidence="8 18" id="KW-0479">Metal-binding</keyword>
<dbReference type="EMBL" id="MTSM01000006">
    <property type="protein sequence ID" value="OPX55962.1"/>
    <property type="molecule type" value="Genomic_DNA"/>
</dbReference>
<keyword evidence="11 18" id="KW-0460">Magnesium</keyword>
<evidence type="ECO:0000256" key="4">
    <source>
        <dbReference type="ARBA" id="ARBA00022475"/>
    </source>
</evidence>
<evidence type="ECO:0000256" key="16">
    <source>
        <dbReference type="ARBA" id="ARBA00048540"/>
    </source>
</evidence>
<keyword evidence="13" id="KW-0564">Palmitate</keyword>
<dbReference type="InterPro" id="IPR003374">
    <property type="entry name" value="ApbE-like_sf"/>
</dbReference>
<dbReference type="PANTHER" id="PTHR30040:SF2">
    <property type="entry name" value="FAD:PROTEIN FMN TRANSFERASE"/>
    <property type="match status" value="1"/>
</dbReference>
<keyword evidence="7 18" id="KW-0808">Transferase</keyword>
<gene>
    <name evidence="20" type="ORF">BTE48_06790</name>
</gene>
<dbReference type="AlphaFoldDB" id="A0A1V4T5T4"/>
<dbReference type="PANTHER" id="PTHR30040">
    <property type="entry name" value="THIAMINE BIOSYNTHESIS LIPOPROTEIN APBE"/>
    <property type="match status" value="1"/>
</dbReference>
<evidence type="ECO:0000256" key="6">
    <source>
        <dbReference type="ARBA" id="ARBA00022630"/>
    </source>
</evidence>
<evidence type="ECO:0000256" key="9">
    <source>
        <dbReference type="ARBA" id="ARBA00022729"/>
    </source>
</evidence>
<evidence type="ECO:0000256" key="19">
    <source>
        <dbReference type="PIRSR" id="PIRSR006268-2"/>
    </source>
</evidence>
<evidence type="ECO:0000256" key="17">
    <source>
        <dbReference type="ARBA" id="ARBA00060485"/>
    </source>
</evidence>
<evidence type="ECO:0000256" key="18">
    <source>
        <dbReference type="PIRNR" id="PIRNR006268"/>
    </source>
</evidence>